<proteinExistence type="predicted"/>
<gene>
    <name evidence="1" type="ORF">BAE39_11145</name>
</gene>
<dbReference type="InterPro" id="IPR010385">
    <property type="entry name" value="DUF982"/>
</dbReference>
<protein>
    <submittedName>
        <fullName evidence="1">Uncharacterized protein</fullName>
    </submittedName>
</protein>
<accession>A0A1A5J6Q8</accession>
<sequence>MENNRFETPVTVKSVTAGSTQLLRTAREASEYLLNSWPGKRSPKHRAALQACHDALAGDKPAMNARRAFIAAAREVDVFVSDKAPA</sequence>
<evidence type="ECO:0000313" key="2">
    <source>
        <dbReference type="Proteomes" id="UP000093748"/>
    </source>
</evidence>
<reference evidence="2" key="1">
    <citation type="submission" date="2016-06" db="EMBL/GenBank/DDBJ databases">
        <title>NZP2037 Pacbio-Illumina hybrid assembly.</title>
        <authorList>
            <person name="Ramsay J.P."/>
        </authorList>
    </citation>
    <scope>NUCLEOTIDE SEQUENCE [LARGE SCALE GENOMIC DNA]</scope>
    <source>
        <strain evidence="2">R7ANS::ICEMlSym2042</strain>
    </source>
</reference>
<dbReference type="Proteomes" id="UP000093748">
    <property type="component" value="Unassembled WGS sequence"/>
</dbReference>
<dbReference type="Gene3D" id="6.10.250.730">
    <property type="match status" value="1"/>
</dbReference>
<name>A0A1A5J6Q8_RHILI</name>
<dbReference type="AlphaFoldDB" id="A0A1A5J6Q8"/>
<dbReference type="GeneID" id="66684587"/>
<dbReference type="Pfam" id="PF06169">
    <property type="entry name" value="DUF982"/>
    <property type="match status" value="1"/>
</dbReference>
<organism evidence="1 2">
    <name type="scientific">Rhizobium loti</name>
    <name type="common">Mesorhizobium loti</name>
    <dbReference type="NCBI Taxonomy" id="381"/>
    <lineage>
        <taxon>Bacteria</taxon>
        <taxon>Pseudomonadati</taxon>
        <taxon>Pseudomonadota</taxon>
        <taxon>Alphaproteobacteria</taxon>
        <taxon>Hyphomicrobiales</taxon>
        <taxon>Phyllobacteriaceae</taxon>
        <taxon>Mesorhizobium</taxon>
    </lineage>
</organism>
<dbReference type="EMBL" id="LZTJ01000012">
    <property type="protein sequence ID" value="OBP76658.1"/>
    <property type="molecule type" value="Genomic_DNA"/>
</dbReference>
<comment type="caution">
    <text evidence="1">The sequence shown here is derived from an EMBL/GenBank/DDBJ whole genome shotgun (WGS) entry which is preliminary data.</text>
</comment>
<dbReference type="OrthoDB" id="7950883at2"/>
<evidence type="ECO:0000313" key="1">
    <source>
        <dbReference type="EMBL" id="OBP76658.1"/>
    </source>
</evidence>
<dbReference type="RefSeq" id="WP_010915577.1">
    <property type="nucleotide sequence ID" value="NZ_LZTH01000045.1"/>
</dbReference>